<dbReference type="InterPro" id="IPR045741">
    <property type="entry name" value="PorV"/>
</dbReference>
<gene>
    <name evidence="3" type="ORF">EGM88_01275</name>
</gene>
<dbReference type="Gene3D" id="2.40.160.60">
    <property type="entry name" value="Outer membrane protein transport protein (OMPP1/FadL/TodX)"/>
    <property type="match status" value="2"/>
</dbReference>
<evidence type="ECO:0000313" key="4">
    <source>
        <dbReference type="Proteomes" id="UP000270856"/>
    </source>
</evidence>
<keyword evidence="4" id="KW-1185">Reference proteome</keyword>
<evidence type="ECO:0000313" key="3">
    <source>
        <dbReference type="EMBL" id="RPE00250.1"/>
    </source>
</evidence>
<accession>A0A3N4P956</accession>
<dbReference type="RefSeq" id="WP_123896093.1">
    <property type="nucleotide sequence ID" value="NZ_RPFJ01000002.1"/>
</dbReference>
<dbReference type="NCBIfam" id="NF033709">
    <property type="entry name" value="PorV_fam"/>
    <property type="match status" value="1"/>
</dbReference>
<name>A0A3N4P956_9FLAO</name>
<organism evidence="3 4">
    <name type="scientific">Aureibaculum marinum</name>
    <dbReference type="NCBI Taxonomy" id="2487930"/>
    <lineage>
        <taxon>Bacteria</taxon>
        <taxon>Pseudomonadati</taxon>
        <taxon>Bacteroidota</taxon>
        <taxon>Flavobacteriia</taxon>
        <taxon>Flavobacteriales</taxon>
        <taxon>Flavobacteriaceae</taxon>
        <taxon>Aureibaculum</taxon>
    </lineage>
</organism>
<keyword evidence="1" id="KW-0732">Signal</keyword>
<protein>
    <recommendedName>
        <fullName evidence="2">Type IX secretion system protein PorV domain-containing protein</fullName>
    </recommendedName>
</protein>
<dbReference type="Proteomes" id="UP000270856">
    <property type="component" value="Unassembled WGS sequence"/>
</dbReference>
<dbReference type="Pfam" id="PF19572">
    <property type="entry name" value="PorV"/>
    <property type="match status" value="1"/>
</dbReference>
<evidence type="ECO:0000259" key="2">
    <source>
        <dbReference type="Pfam" id="PF19572"/>
    </source>
</evidence>
<sequence>MKNSFLILLALMCINLTNAQDEPNPITTAAPFLTVVPDARAGGMGDIGVATKSDANSQHHNPAKLAFSESQFSVGVNYTPWLRNLTNDVFVSSLTFSNKINERSAWGASLKYFSLGTIDLTDTGGNPIGTENPNEFSFDGSYSLKLNETFALAVGVRYIRSDYALKVENSDLNTVNTFAVDVAGYYESPEKYYGNFNGIWRGGFNISNIGPKVTLSDGGRESFIPTNLKLGGGFEFILDDLNSITTNLEFNKLLVPTPPIRNSESGEIIDGKDDDVGFLSGMFQSFGDAPNGFSEELKEFTWALGAEYMYDNTLGLRLGYFNENDLKGARKYFTLGAGFKFKSLNLDMSYLINSSDVNNPLENTLRFSLTFNFGDLYDY</sequence>
<dbReference type="OrthoDB" id="9758448at2"/>
<dbReference type="InterPro" id="IPR047799">
    <property type="entry name" value="T9SS_OM_PorV"/>
</dbReference>
<dbReference type="AlphaFoldDB" id="A0A3N4P956"/>
<dbReference type="NCBIfam" id="NF033710">
    <property type="entry name" value="T9SS_OM_PorV"/>
    <property type="match status" value="1"/>
</dbReference>
<dbReference type="EMBL" id="RPFJ01000002">
    <property type="protein sequence ID" value="RPE00250.1"/>
    <property type="molecule type" value="Genomic_DNA"/>
</dbReference>
<reference evidence="3 4" key="1">
    <citation type="submission" date="2018-11" db="EMBL/GenBank/DDBJ databases">
        <title>Aureibaculum marinum gen. nov., sp. nov., a member of the family Flavobacteriaceae isolated from the Bohai Sea.</title>
        <authorList>
            <person name="Ji X."/>
        </authorList>
    </citation>
    <scope>NUCLEOTIDE SEQUENCE [LARGE SCALE GENOMIC DNA]</scope>
    <source>
        <strain evidence="3 4">BH-SD17</strain>
    </source>
</reference>
<feature type="chain" id="PRO_5018134962" description="Type IX secretion system protein PorV domain-containing protein" evidence="1">
    <location>
        <begin position="20"/>
        <end position="379"/>
    </location>
</feature>
<feature type="domain" description="Type IX secretion system protein PorV" evidence="2">
    <location>
        <begin position="19"/>
        <end position="259"/>
    </location>
</feature>
<dbReference type="SUPFAM" id="SSF56935">
    <property type="entry name" value="Porins"/>
    <property type="match status" value="1"/>
</dbReference>
<proteinExistence type="predicted"/>
<comment type="caution">
    <text evidence="3">The sequence shown here is derived from an EMBL/GenBank/DDBJ whole genome shotgun (WGS) entry which is preliminary data.</text>
</comment>
<feature type="signal peptide" evidence="1">
    <location>
        <begin position="1"/>
        <end position="19"/>
    </location>
</feature>
<evidence type="ECO:0000256" key="1">
    <source>
        <dbReference type="SAM" id="SignalP"/>
    </source>
</evidence>